<organism evidence="3 4">
    <name type="scientific">Providencia alcalifaciens</name>
    <dbReference type="NCBI Taxonomy" id="126385"/>
    <lineage>
        <taxon>Bacteria</taxon>
        <taxon>Pseudomonadati</taxon>
        <taxon>Pseudomonadota</taxon>
        <taxon>Gammaproteobacteria</taxon>
        <taxon>Enterobacterales</taxon>
        <taxon>Morganellaceae</taxon>
        <taxon>Providencia</taxon>
    </lineage>
</organism>
<feature type="transmembrane region" description="Helical" evidence="1">
    <location>
        <begin position="95"/>
        <end position="114"/>
    </location>
</feature>
<reference evidence="3 4" key="1">
    <citation type="submission" date="2019-10" db="EMBL/GenBank/DDBJ databases">
        <title>Comparative genomic analysis of Providencia.</title>
        <authorList>
            <person name="Yuan C."/>
            <person name="Wei Y."/>
            <person name="Yin Z."/>
        </authorList>
    </citation>
    <scope>NUCLEOTIDE SEQUENCE [LARGE SCALE GENOMIC DNA]</scope>
    <source>
        <strain evidence="4">wls1934</strain>
    </source>
</reference>
<keyword evidence="1" id="KW-0812">Transmembrane</keyword>
<keyword evidence="3" id="KW-0645">Protease</keyword>
<protein>
    <submittedName>
        <fullName evidence="3">CPBP family intramembrane metalloprotease</fullName>
    </submittedName>
</protein>
<dbReference type="GO" id="GO:0008237">
    <property type="term" value="F:metallopeptidase activity"/>
    <property type="evidence" value="ECO:0007669"/>
    <property type="project" value="UniProtKB-KW"/>
</dbReference>
<keyword evidence="3" id="KW-0378">Hydrolase</keyword>
<evidence type="ECO:0000256" key="1">
    <source>
        <dbReference type="SAM" id="Phobius"/>
    </source>
</evidence>
<proteinExistence type="predicted"/>
<feature type="transmembrane region" description="Helical" evidence="1">
    <location>
        <begin position="63"/>
        <end position="83"/>
    </location>
</feature>
<evidence type="ECO:0000313" key="3">
    <source>
        <dbReference type="EMBL" id="MTC35169.1"/>
    </source>
</evidence>
<sequence>MYTANKDHLILSKITRITYILYACLAWYLFFNFLNWPLSSWSTLGLSTWIIDFTEKHPGYNGLISYFPATLVLAIMGLMYGTTTNRFKLGRWNKHWLWFFGAVSLVQMISFTLPEESFTTNYLNVSSFDIPAKLLLALVCAPIAEELLFRGFIPEIFSAIFGDKIGLWVGIIFSSILFGFIHRQYGIETQLSLVALGMILGYARIFSGGFLLPFSLHFIAGFIAVFGGYLQLIN</sequence>
<gene>
    <name evidence="3" type="ORF">GKR67_11140</name>
</gene>
<dbReference type="GO" id="GO:0004175">
    <property type="term" value="F:endopeptidase activity"/>
    <property type="evidence" value="ECO:0007669"/>
    <property type="project" value="UniProtKB-ARBA"/>
</dbReference>
<dbReference type="PANTHER" id="PTHR43592">
    <property type="entry name" value="CAAX AMINO TERMINAL PROTEASE"/>
    <property type="match status" value="1"/>
</dbReference>
<comment type="caution">
    <text evidence="3">The sequence shown here is derived from an EMBL/GenBank/DDBJ whole genome shotgun (WGS) entry which is preliminary data.</text>
</comment>
<dbReference type="InterPro" id="IPR003675">
    <property type="entry name" value="Rce1/LyrA-like_dom"/>
</dbReference>
<feature type="transmembrane region" description="Helical" evidence="1">
    <location>
        <begin position="20"/>
        <end position="38"/>
    </location>
</feature>
<evidence type="ECO:0000259" key="2">
    <source>
        <dbReference type="Pfam" id="PF02517"/>
    </source>
</evidence>
<dbReference type="EMBL" id="WLUB01000035">
    <property type="protein sequence ID" value="MTC35169.1"/>
    <property type="molecule type" value="Genomic_DNA"/>
</dbReference>
<name>A0AAW9VCQ2_9GAMM</name>
<keyword evidence="1" id="KW-0472">Membrane</keyword>
<dbReference type="Pfam" id="PF02517">
    <property type="entry name" value="Rce1-like"/>
    <property type="match status" value="1"/>
</dbReference>
<feature type="domain" description="CAAX prenyl protease 2/Lysostaphin resistance protein A-like" evidence="2">
    <location>
        <begin position="132"/>
        <end position="220"/>
    </location>
</feature>
<accession>A0AAW9VCQ2</accession>
<dbReference type="PANTHER" id="PTHR43592:SF15">
    <property type="entry name" value="CAAX AMINO TERMINAL PROTEASE FAMILY PROTEIN"/>
    <property type="match status" value="1"/>
</dbReference>
<evidence type="ECO:0000313" key="4">
    <source>
        <dbReference type="Proteomes" id="UP000449944"/>
    </source>
</evidence>
<feature type="transmembrane region" description="Helical" evidence="1">
    <location>
        <begin position="165"/>
        <end position="185"/>
    </location>
</feature>
<dbReference type="GO" id="GO:0080120">
    <property type="term" value="P:CAAX-box protein maturation"/>
    <property type="evidence" value="ECO:0007669"/>
    <property type="project" value="UniProtKB-ARBA"/>
</dbReference>
<keyword evidence="1" id="KW-1133">Transmembrane helix</keyword>
<feature type="transmembrane region" description="Helical" evidence="1">
    <location>
        <begin position="205"/>
        <end position="230"/>
    </location>
</feature>
<dbReference type="AlphaFoldDB" id="A0AAW9VCQ2"/>
<dbReference type="Proteomes" id="UP000449944">
    <property type="component" value="Unassembled WGS sequence"/>
</dbReference>
<keyword evidence="3" id="KW-0482">Metalloprotease</keyword>